<dbReference type="PANTHER" id="PTHR33908">
    <property type="entry name" value="MANNOSYLTRANSFERASE YKCB-RELATED"/>
    <property type="match status" value="1"/>
</dbReference>
<feature type="transmembrane region" description="Helical" evidence="8">
    <location>
        <begin position="336"/>
        <end position="357"/>
    </location>
</feature>
<dbReference type="InterPro" id="IPR050297">
    <property type="entry name" value="LipidA_mod_glycosyltrf_83"/>
</dbReference>
<reference evidence="9 10" key="1">
    <citation type="submission" date="2024-03" db="EMBL/GenBank/DDBJ databases">
        <title>Whole genomes of four grape xylem sap localized bacterial endophytes.</title>
        <authorList>
            <person name="Kumar G."/>
            <person name="Savka M.A."/>
        </authorList>
    </citation>
    <scope>NUCLEOTIDE SEQUENCE [LARGE SCALE GENOMIC DNA]</scope>
    <source>
        <strain evidence="9 10">RIT_GXS8</strain>
    </source>
</reference>
<gene>
    <name evidence="9" type="ORF">WMN62_15250</name>
</gene>
<feature type="transmembrane region" description="Helical" evidence="8">
    <location>
        <begin position="151"/>
        <end position="184"/>
    </location>
</feature>
<evidence type="ECO:0000256" key="2">
    <source>
        <dbReference type="ARBA" id="ARBA00022475"/>
    </source>
</evidence>
<protein>
    <recommendedName>
        <fullName evidence="11">Glycosyltransferase RgtA/B/C/D-like domain-containing protein</fullName>
    </recommendedName>
</protein>
<keyword evidence="3" id="KW-0328">Glycosyltransferase</keyword>
<feature type="transmembrane region" description="Helical" evidence="8">
    <location>
        <begin position="129"/>
        <end position="145"/>
    </location>
</feature>
<evidence type="ECO:0000313" key="10">
    <source>
        <dbReference type="Proteomes" id="UP001370299"/>
    </source>
</evidence>
<evidence type="ECO:0000256" key="7">
    <source>
        <dbReference type="ARBA" id="ARBA00023136"/>
    </source>
</evidence>
<organism evidence="9 10">
    <name type="scientific">Curtobacterium citreum</name>
    <dbReference type="NCBI Taxonomy" id="2036"/>
    <lineage>
        <taxon>Bacteria</taxon>
        <taxon>Bacillati</taxon>
        <taxon>Actinomycetota</taxon>
        <taxon>Actinomycetes</taxon>
        <taxon>Micrococcales</taxon>
        <taxon>Microbacteriaceae</taxon>
        <taxon>Curtobacterium</taxon>
    </lineage>
</organism>
<dbReference type="RefSeq" id="WP_340195741.1">
    <property type="nucleotide sequence ID" value="NZ_JBBKAP010000008.1"/>
</dbReference>
<dbReference type="Proteomes" id="UP001370299">
    <property type="component" value="Unassembled WGS sequence"/>
</dbReference>
<keyword evidence="2" id="KW-1003">Cell membrane</keyword>
<accession>A0ABU8YEA7</accession>
<keyword evidence="10" id="KW-1185">Reference proteome</keyword>
<feature type="transmembrane region" description="Helical" evidence="8">
    <location>
        <begin position="251"/>
        <end position="274"/>
    </location>
</feature>
<comment type="subcellular location">
    <subcellularLocation>
        <location evidence="1">Cell membrane</location>
        <topology evidence="1">Multi-pass membrane protein</topology>
    </subcellularLocation>
</comment>
<feature type="transmembrane region" description="Helical" evidence="8">
    <location>
        <begin position="65"/>
        <end position="82"/>
    </location>
</feature>
<feature type="transmembrane region" description="Helical" evidence="8">
    <location>
        <begin position="310"/>
        <end position="329"/>
    </location>
</feature>
<evidence type="ECO:0000256" key="3">
    <source>
        <dbReference type="ARBA" id="ARBA00022676"/>
    </source>
</evidence>
<evidence type="ECO:0000313" key="9">
    <source>
        <dbReference type="EMBL" id="MEK0172827.1"/>
    </source>
</evidence>
<keyword evidence="4" id="KW-0808">Transferase</keyword>
<feature type="transmembrane region" description="Helical" evidence="8">
    <location>
        <begin position="281"/>
        <end position="304"/>
    </location>
</feature>
<comment type="caution">
    <text evidence="9">The sequence shown here is derived from an EMBL/GenBank/DDBJ whole genome shotgun (WGS) entry which is preliminary data.</text>
</comment>
<sequence>MAALFVAVWHLGRPTIVNDEFVYLRASWAYVHGNFSLNLEHPPTAKYLYGIAQLVVGQGPLGPRLVAAAAMLGTGVVLLVWLRREVGFWTGLLAAGAWWLTPRGSGTSWAEAGSVIGARIDRFAMLEPLMVFFAVASLAAAWTWMRTGNRWWIAAAGALLAMSVTSKVSTAVLVLAIGALPLLFRRWRDLGVGALFGGVAFVVVFVLLYLPVGLFTAIGHMLKFQAQQNAHGHPTTILGTIYPAAPWWANFAFLAAGTGWLLLSVLLIGVVCAFAIRPDRLVAYLGIALGVFLVFYVIVANVSLPYYYDAWMPLVIALAAIGYARLAAVRPPVGRIVATVLVASLLVPAVRLGVAVAQSRPSGIALLSDALQVRGKDSEGVLFARFSANTWRIYLPERGTQKPQYGPFDAIVVGHDDRRAMPHQVTEFLSEYADQLDHFRLDYLDVYVTKTGTIDDNNRDGTLRIEPDSPAS</sequence>
<name>A0ABU8YEA7_9MICO</name>
<evidence type="ECO:0000256" key="4">
    <source>
        <dbReference type="ARBA" id="ARBA00022679"/>
    </source>
</evidence>
<evidence type="ECO:0000256" key="1">
    <source>
        <dbReference type="ARBA" id="ARBA00004651"/>
    </source>
</evidence>
<keyword evidence="5 8" id="KW-0812">Transmembrane</keyword>
<evidence type="ECO:0000256" key="8">
    <source>
        <dbReference type="SAM" id="Phobius"/>
    </source>
</evidence>
<keyword evidence="7 8" id="KW-0472">Membrane</keyword>
<keyword evidence="6 8" id="KW-1133">Transmembrane helix</keyword>
<feature type="transmembrane region" description="Helical" evidence="8">
    <location>
        <begin position="191"/>
        <end position="212"/>
    </location>
</feature>
<dbReference type="EMBL" id="JBBLYY010000075">
    <property type="protein sequence ID" value="MEK0172827.1"/>
    <property type="molecule type" value="Genomic_DNA"/>
</dbReference>
<evidence type="ECO:0008006" key="11">
    <source>
        <dbReference type="Google" id="ProtNLM"/>
    </source>
</evidence>
<evidence type="ECO:0000256" key="5">
    <source>
        <dbReference type="ARBA" id="ARBA00022692"/>
    </source>
</evidence>
<dbReference type="PANTHER" id="PTHR33908:SF11">
    <property type="entry name" value="MEMBRANE PROTEIN"/>
    <property type="match status" value="1"/>
</dbReference>
<proteinExistence type="predicted"/>
<evidence type="ECO:0000256" key="6">
    <source>
        <dbReference type="ARBA" id="ARBA00022989"/>
    </source>
</evidence>